<dbReference type="RefSeq" id="WP_065238273.1">
    <property type="nucleotide sequence ID" value="NZ_CAAAHZ010000006.1"/>
</dbReference>
<reference evidence="2 3" key="1">
    <citation type="submission" date="2015-11" db="EMBL/GenBank/DDBJ databases">
        <title>Genomic analysis of 38 Legionella species identifies large and diverse effector repertoires.</title>
        <authorList>
            <person name="Burstein D."/>
            <person name="Amaro F."/>
            <person name="Zusman T."/>
            <person name="Lifshitz Z."/>
            <person name="Cohen O."/>
            <person name="Gilbert J.A."/>
            <person name="Pupko T."/>
            <person name="Shuman H.A."/>
            <person name="Segal G."/>
        </authorList>
    </citation>
    <scope>NUCLEOTIDE SEQUENCE [LARGE SCALE GENOMIC DNA]</scope>
    <source>
        <strain evidence="2 3">ATCC 49505</strain>
    </source>
</reference>
<evidence type="ECO:0008006" key="4">
    <source>
        <dbReference type="Google" id="ProtNLM"/>
    </source>
</evidence>
<proteinExistence type="predicted"/>
<dbReference type="Proteomes" id="UP000054997">
    <property type="component" value="Unassembled WGS sequence"/>
</dbReference>
<protein>
    <recommendedName>
        <fullName evidence="4">Transmembrane protein</fullName>
    </recommendedName>
</protein>
<dbReference type="AlphaFoldDB" id="A0A0W0VP37"/>
<evidence type="ECO:0000256" key="1">
    <source>
        <dbReference type="SAM" id="Phobius"/>
    </source>
</evidence>
<accession>A0A0W0VP37</accession>
<name>A0A0W0VP37_9GAMM</name>
<dbReference type="EMBL" id="LNYK01000014">
    <property type="protein sequence ID" value="KTD21827.1"/>
    <property type="molecule type" value="Genomic_DNA"/>
</dbReference>
<keyword evidence="3" id="KW-1185">Reference proteome</keyword>
<evidence type="ECO:0000313" key="3">
    <source>
        <dbReference type="Proteomes" id="UP000054997"/>
    </source>
</evidence>
<feature type="transmembrane region" description="Helical" evidence="1">
    <location>
        <begin position="60"/>
        <end position="82"/>
    </location>
</feature>
<keyword evidence="1" id="KW-1133">Transmembrane helix</keyword>
<feature type="transmembrane region" description="Helical" evidence="1">
    <location>
        <begin position="34"/>
        <end position="54"/>
    </location>
</feature>
<keyword evidence="1" id="KW-0812">Transmembrane</keyword>
<dbReference type="STRING" id="45068.Llon_0992"/>
<feature type="transmembrane region" description="Helical" evidence="1">
    <location>
        <begin position="6"/>
        <end position="25"/>
    </location>
</feature>
<gene>
    <name evidence="2" type="ORF">Llon_0992</name>
</gene>
<sequence length="114" mass="12148">MLVWIAIALFITAALLGLRILLAILKDKPTPKPFVLSHGPLAALAIVLLIIEVVRGNTDGLLITSLIIFILAAIGGFTLYTLDMLKKDIPKPIAIAHPIVAATGLAVLIFYALQ</sequence>
<comment type="caution">
    <text evidence="2">The sequence shown here is derived from an EMBL/GenBank/DDBJ whole genome shotgun (WGS) entry which is preliminary data.</text>
</comment>
<dbReference type="PATRIC" id="fig|45068.5.peg.1075"/>
<keyword evidence="1" id="KW-0472">Membrane</keyword>
<feature type="transmembrane region" description="Helical" evidence="1">
    <location>
        <begin position="94"/>
        <end position="113"/>
    </location>
</feature>
<organism evidence="2 3">
    <name type="scientific">Legionella londiniensis</name>
    <dbReference type="NCBI Taxonomy" id="45068"/>
    <lineage>
        <taxon>Bacteria</taxon>
        <taxon>Pseudomonadati</taxon>
        <taxon>Pseudomonadota</taxon>
        <taxon>Gammaproteobacteria</taxon>
        <taxon>Legionellales</taxon>
        <taxon>Legionellaceae</taxon>
        <taxon>Legionella</taxon>
    </lineage>
</organism>
<evidence type="ECO:0000313" key="2">
    <source>
        <dbReference type="EMBL" id="KTD21827.1"/>
    </source>
</evidence>